<feature type="transmembrane region" description="Helical" evidence="8">
    <location>
        <begin position="214"/>
        <end position="234"/>
    </location>
</feature>
<dbReference type="GO" id="GO:0016763">
    <property type="term" value="F:pentosyltransferase activity"/>
    <property type="evidence" value="ECO:0007669"/>
    <property type="project" value="TreeGrafter"/>
</dbReference>
<dbReference type="RefSeq" id="WP_195172253.1">
    <property type="nucleotide sequence ID" value="NZ_CP062983.1"/>
</dbReference>
<dbReference type="GO" id="GO:0005886">
    <property type="term" value="C:plasma membrane"/>
    <property type="evidence" value="ECO:0007669"/>
    <property type="project" value="UniProtKB-SubCell"/>
</dbReference>
<dbReference type="GO" id="GO:0009103">
    <property type="term" value="P:lipopolysaccharide biosynthetic process"/>
    <property type="evidence" value="ECO:0007669"/>
    <property type="project" value="UniProtKB-ARBA"/>
</dbReference>
<evidence type="ECO:0000256" key="4">
    <source>
        <dbReference type="ARBA" id="ARBA00022679"/>
    </source>
</evidence>
<evidence type="ECO:0000256" key="1">
    <source>
        <dbReference type="ARBA" id="ARBA00004651"/>
    </source>
</evidence>
<dbReference type="PANTHER" id="PTHR33908:SF11">
    <property type="entry name" value="MEMBRANE PROTEIN"/>
    <property type="match status" value="1"/>
</dbReference>
<evidence type="ECO:0008006" key="11">
    <source>
        <dbReference type="Google" id="ProtNLM"/>
    </source>
</evidence>
<accession>A0A7S8EC38</accession>
<keyword evidence="2" id="KW-1003">Cell membrane</keyword>
<comment type="subcellular location">
    <subcellularLocation>
        <location evidence="1">Cell membrane</location>
        <topology evidence="1">Multi-pass membrane protein</topology>
    </subcellularLocation>
</comment>
<evidence type="ECO:0000256" key="8">
    <source>
        <dbReference type="SAM" id="Phobius"/>
    </source>
</evidence>
<evidence type="ECO:0000256" key="3">
    <source>
        <dbReference type="ARBA" id="ARBA00022676"/>
    </source>
</evidence>
<organism evidence="9 10">
    <name type="scientific">Phototrophicus methaneseepsis</name>
    <dbReference type="NCBI Taxonomy" id="2710758"/>
    <lineage>
        <taxon>Bacteria</taxon>
        <taxon>Bacillati</taxon>
        <taxon>Chloroflexota</taxon>
        <taxon>Candidatus Thermofontia</taxon>
        <taxon>Phototrophicales</taxon>
        <taxon>Phototrophicaceae</taxon>
        <taxon>Phototrophicus</taxon>
    </lineage>
</organism>
<dbReference type="AlphaFoldDB" id="A0A7S8EC38"/>
<protein>
    <recommendedName>
        <fullName evidence="11">Glycosyltransferase RgtA/B/C/D-like domain-containing protein</fullName>
    </recommendedName>
</protein>
<reference evidence="9 10" key="1">
    <citation type="submission" date="2020-02" db="EMBL/GenBank/DDBJ databases">
        <authorList>
            <person name="Zheng R.K."/>
            <person name="Sun C.M."/>
        </authorList>
    </citation>
    <scope>NUCLEOTIDE SEQUENCE [LARGE SCALE GENOMIC DNA]</scope>
    <source>
        <strain evidence="10">rifampicinis</strain>
    </source>
</reference>
<evidence type="ECO:0000256" key="7">
    <source>
        <dbReference type="ARBA" id="ARBA00023136"/>
    </source>
</evidence>
<feature type="transmembrane region" description="Helical" evidence="8">
    <location>
        <begin position="96"/>
        <end position="115"/>
    </location>
</feature>
<dbReference type="KEGG" id="pmet:G4Y79_07400"/>
<keyword evidence="7 8" id="KW-0472">Membrane</keyword>
<feature type="transmembrane region" description="Helical" evidence="8">
    <location>
        <begin position="354"/>
        <end position="375"/>
    </location>
</feature>
<feature type="transmembrane region" description="Helical" evidence="8">
    <location>
        <begin position="12"/>
        <end position="33"/>
    </location>
</feature>
<name>A0A7S8EC38_9CHLR</name>
<evidence type="ECO:0000313" key="10">
    <source>
        <dbReference type="Proteomes" id="UP000594468"/>
    </source>
</evidence>
<feature type="transmembrane region" description="Helical" evidence="8">
    <location>
        <begin position="174"/>
        <end position="202"/>
    </location>
</feature>
<dbReference type="PANTHER" id="PTHR33908">
    <property type="entry name" value="MANNOSYLTRANSFERASE YKCB-RELATED"/>
    <property type="match status" value="1"/>
</dbReference>
<proteinExistence type="predicted"/>
<keyword evidence="3" id="KW-0328">Glycosyltransferase</keyword>
<feature type="transmembrane region" description="Helical" evidence="8">
    <location>
        <begin position="121"/>
        <end position="139"/>
    </location>
</feature>
<feature type="transmembrane region" description="Helical" evidence="8">
    <location>
        <begin position="144"/>
        <end position="162"/>
    </location>
</feature>
<dbReference type="EMBL" id="CP062983">
    <property type="protein sequence ID" value="QPC84189.1"/>
    <property type="molecule type" value="Genomic_DNA"/>
</dbReference>
<feature type="transmembrane region" description="Helical" evidence="8">
    <location>
        <begin position="326"/>
        <end position="347"/>
    </location>
</feature>
<keyword evidence="6 8" id="KW-1133">Transmembrane helix</keyword>
<keyword evidence="5 8" id="KW-0812">Transmembrane</keyword>
<keyword evidence="4" id="KW-0808">Transferase</keyword>
<gene>
    <name evidence="9" type="ORF">G4Y79_07400</name>
</gene>
<dbReference type="Proteomes" id="UP000594468">
    <property type="component" value="Chromosome"/>
</dbReference>
<evidence type="ECO:0000256" key="6">
    <source>
        <dbReference type="ARBA" id="ARBA00022989"/>
    </source>
</evidence>
<evidence type="ECO:0000313" key="9">
    <source>
        <dbReference type="EMBL" id="QPC84189.1"/>
    </source>
</evidence>
<dbReference type="InterPro" id="IPR050297">
    <property type="entry name" value="LipidA_mod_glycosyltrf_83"/>
</dbReference>
<keyword evidence="10" id="KW-1185">Reference proteome</keyword>
<feature type="transmembrane region" description="Helical" evidence="8">
    <location>
        <begin position="381"/>
        <end position="400"/>
    </location>
</feature>
<evidence type="ECO:0000256" key="2">
    <source>
        <dbReference type="ARBA" id="ARBA00022475"/>
    </source>
</evidence>
<sequence length="727" mass="81004">MTPNQPFKLTYRAITIVVLIMLVAFALRTVLLFDRAAAGNRFIPEPGSDQARYYEYALGFLDGSWPNEAYWFHPLPSYVFAGLLALTNQSLVGMRLILVWLDALTCAAMAGAAWLMTRRLWGGWLAATIYAIYPVSIFYGTTLLIAPLATGLVAWIGFFTLWQGERLSWWRTVVLGLLSGALAAGRMNIAPIAAIWLIWLALSRPGWRRFLGHVLLWGVMTAAVIAPFTAWNYYITGGDFIPVAQTGPKEIYMANNRDAGGLYASDIALENVDTNFWNALWRDIEVAPVRFIGLLGRKFALFWGASEPGNNIDYTETAAISPLLQVLYPFNFVWLVIPGLLGLAMLWYRDKRWFVYFGLVILWMAFSGTVTYGYSRTRYPAVVPLMMLGIAFLVQLAVSWQHINWQHTAKRYALPVIITVGIVLFPLWALAGEAPPLPPKRTYSELPADAIAVNATFDGVTLVGWRPIEQWPAASQGWVAVTRAYTVELFWEVPAPTEEEYQFYLAYIDEGTRYAAVDRAIGSISYPPLYTSDWEPGTLHGEIVSVRVPRGVPLAHAGQMILGVYRFDRQGLIHNVPMSSPVEQANLLLQQIAVYDPKDIPAAPGLPTTEIDFGGQIALKGYALSEEAIELYWEAIQDVTQDVSLFVHIVNEAGDMIPMQDGPPIADLPTSNWMPGYPLEQTILLPQLAHGVYEVYIGLYRTEDGQRLAVDAPDYRLSLGTLAITAD</sequence>
<feature type="transmembrane region" description="Helical" evidence="8">
    <location>
        <begin position="412"/>
        <end position="431"/>
    </location>
</feature>
<evidence type="ECO:0000256" key="5">
    <source>
        <dbReference type="ARBA" id="ARBA00022692"/>
    </source>
</evidence>